<name>A0AAE1BHA2_PETCI</name>
<accession>A0AAE1BHA2</accession>
<protein>
    <submittedName>
        <fullName evidence="2">Uncharacterized protein</fullName>
    </submittedName>
</protein>
<dbReference type="AlphaFoldDB" id="A0AAE1BHA2"/>
<dbReference type="Proteomes" id="UP001286313">
    <property type="component" value="Unassembled WGS sequence"/>
</dbReference>
<gene>
    <name evidence="2" type="ORF">Pcinc_042677</name>
</gene>
<proteinExistence type="predicted"/>
<evidence type="ECO:0000313" key="2">
    <source>
        <dbReference type="EMBL" id="KAK3850625.1"/>
    </source>
</evidence>
<feature type="non-terminal residue" evidence="2">
    <location>
        <position position="1"/>
    </location>
</feature>
<evidence type="ECO:0000313" key="3">
    <source>
        <dbReference type="Proteomes" id="UP001286313"/>
    </source>
</evidence>
<comment type="caution">
    <text evidence="2">The sequence shown here is derived from an EMBL/GenBank/DDBJ whole genome shotgun (WGS) entry which is preliminary data.</text>
</comment>
<reference evidence="2" key="1">
    <citation type="submission" date="2023-10" db="EMBL/GenBank/DDBJ databases">
        <title>Genome assemblies of two species of porcelain crab, Petrolisthes cinctipes and Petrolisthes manimaculis (Anomura: Porcellanidae).</title>
        <authorList>
            <person name="Angst P."/>
        </authorList>
    </citation>
    <scope>NUCLEOTIDE SEQUENCE</scope>
    <source>
        <strain evidence="2">PB745_01</strain>
        <tissue evidence="2">Gill</tissue>
    </source>
</reference>
<dbReference type="EMBL" id="JAWQEG010008281">
    <property type="protein sequence ID" value="KAK3850625.1"/>
    <property type="molecule type" value="Genomic_DNA"/>
</dbReference>
<feature type="region of interest" description="Disordered" evidence="1">
    <location>
        <begin position="45"/>
        <end position="117"/>
    </location>
</feature>
<feature type="compositionally biased region" description="Basic residues" evidence="1">
    <location>
        <begin position="50"/>
        <end position="60"/>
    </location>
</feature>
<keyword evidence="3" id="KW-1185">Reference proteome</keyword>
<feature type="compositionally biased region" description="Basic and acidic residues" evidence="1">
    <location>
        <begin position="88"/>
        <end position="104"/>
    </location>
</feature>
<sequence length="258" mass="27962">PHDNTRRRGNTNYQQLCIASPREVKGTIISDPTTATTTATATATAISAAKGKKRASKVGHSRGGASISSKIGLARGRASISSSVGGDPRGEQQQQRRAERHDPDGLEGTTDSLPSSIPAFVSRINPLMRLSSLEEEEDLPIELPKETTTTTTTSTTTTSTSSTFFGLHQGKKVQISSFPKDSYWFRSQKDREDTFMETRAETICTQNGKKDDDDQDDNVVVDVVDVDSDSSLPPCRRVSRGGSTNRVVFVGEDETSFT</sequence>
<organism evidence="2 3">
    <name type="scientific">Petrolisthes cinctipes</name>
    <name type="common">Flat porcelain crab</name>
    <dbReference type="NCBI Taxonomy" id="88211"/>
    <lineage>
        <taxon>Eukaryota</taxon>
        <taxon>Metazoa</taxon>
        <taxon>Ecdysozoa</taxon>
        <taxon>Arthropoda</taxon>
        <taxon>Crustacea</taxon>
        <taxon>Multicrustacea</taxon>
        <taxon>Malacostraca</taxon>
        <taxon>Eumalacostraca</taxon>
        <taxon>Eucarida</taxon>
        <taxon>Decapoda</taxon>
        <taxon>Pleocyemata</taxon>
        <taxon>Anomura</taxon>
        <taxon>Galatheoidea</taxon>
        <taxon>Porcellanidae</taxon>
        <taxon>Petrolisthes</taxon>
    </lineage>
</organism>
<evidence type="ECO:0000256" key="1">
    <source>
        <dbReference type="SAM" id="MobiDB-lite"/>
    </source>
</evidence>